<accession>A0A1A0HFM6</accession>
<sequence>MLIILTIFALLLIFKWWLKKDSQTGFFVNAKIAPIGSDFRWEDCEPLRLRPFVGKISFNPLMGVRNMSQKREELFLIENTYLETTNRRKSHLGRFEHKMIHCNHSEMAQSAVREFYSMAVSFLANRYPQYFKLDSAKGTIHNLINDDVFPLSGRNRDVKYLLRVLTANIEEDVIIMLKDHPENEDAEYILRASLTGSPAGFDPSHNFDRPVSFIHNPVPQYEARLFSPMHRFFNKIASKDIWQRANWSIQTNRILFKLEDHHGRCGDDPEEQETQDIDFENACFMRCERQLITRLPQTKAVLMLVRTYLTPLKTIKEESHATEMAQAIESLPEDLALYKRRHVWGKAVCEYLRT</sequence>
<dbReference type="Proteomes" id="UP000092555">
    <property type="component" value="Unassembled WGS sequence"/>
</dbReference>
<evidence type="ECO:0000256" key="1">
    <source>
        <dbReference type="SAM" id="SignalP"/>
    </source>
</evidence>
<keyword evidence="1" id="KW-0732">Signal</keyword>
<dbReference type="GeneID" id="30032277"/>
<evidence type="ECO:0000313" key="2">
    <source>
        <dbReference type="EMBL" id="OBA22663.1"/>
    </source>
</evidence>
<feature type="chain" id="PRO_5008291783" evidence="1">
    <location>
        <begin position="23"/>
        <end position="354"/>
    </location>
</feature>
<dbReference type="AlphaFoldDB" id="A0A1A0HFM6"/>
<evidence type="ECO:0000313" key="3">
    <source>
        <dbReference type="Proteomes" id="UP000092555"/>
    </source>
</evidence>
<dbReference type="STRING" id="869754.A0A1A0HFM6"/>
<feature type="signal peptide" evidence="1">
    <location>
        <begin position="1"/>
        <end position="22"/>
    </location>
</feature>
<dbReference type="RefSeq" id="XP_018713144.1">
    <property type="nucleotide sequence ID" value="XM_018859302.1"/>
</dbReference>
<dbReference type="EMBL" id="LXTC01000001">
    <property type="protein sequence ID" value="OBA22663.1"/>
    <property type="molecule type" value="Genomic_DNA"/>
</dbReference>
<comment type="caution">
    <text evidence="2">The sequence shown here is derived from an EMBL/GenBank/DDBJ whole genome shotgun (WGS) entry which is preliminary data.</text>
</comment>
<organism evidence="2 3">
    <name type="scientific">Metschnikowia bicuspidata var. bicuspidata NRRL YB-4993</name>
    <dbReference type="NCBI Taxonomy" id="869754"/>
    <lineage>
        <taxon>Eukaryota</taxon>
        <taxon>Fungi</taxon>
        <taxon>Dikarya</taxon>
        <taxon>Ascomycota</taxon>
        <taxon>Saccharomycotina</taxon>
        <taxon>Pichiomycetes</taxon>
        <taxon>Metschnikowiaceae</taxon>
        <taxon>Metschnikowia</taxon>
    </lineage>
</organism>
<dbReference type="OrthoDB" id="5043642at2759"/>
<name>A0A1A0HFM6_9ASCO</name>
<dbReference type="Pfam" id="PF11927">
    <property type="entry name" value="HODM_asu-like"/>
    <property type="match status" value="1"/>
</dbReference>
<reference evidence="2 3" key="1">
    <citation type="submission" date="2016-05" db="EMBL/GenBank/DDBJ databases">
        <title>Comparative genomics of biotechnologically important yeasts.</title>
        <authorList>
            <consortium name="DOE Joint Genome Institute"/>
            <person name="Riley R."/>
            <person name="Haridas S."/>
            <person name="Wolfe K.H."/>
            <person name="Lopes M.R."/>
            <person name="Hittinger C.T."/>
            <person name="Goker M."/>
            <person name="Salamov A."/>
            <person name="Wisecaver J."/>
            <person name="Long T.M."/>
            <person name="Aerts A.L."/>
            <person name="Barry K."/>
            <person name="Choi C."/>
            <person name="Clum A."/>
            <person name="Coughlan A.Y."/>
            <person name="Deshpande S."/>
            <person name="Douglass A.P."/>
            <person name="Hanson S.J."/>
            <person name="Klenk H.-P."/>
            <person name="LaButti K."/>
            <person name="Lapidus A."/>
            <person name="Lindquist E."/>
            <person name="Lipzen A."/>
            <person name="Meier-kolthoff J.P."/>
            <person name="Ohm R.A."/>
            <person name="Otillar R.P."/>
            <person name="Pangilinan J."/>
            <person name="Peng Y."/>
            <person name="Rokas A."/>
            <person name="Rosa C.A."/>
            <person name="Scheuner C."/>
            <person name="Sibirny A.A."/>
            <person name="Slot J.C."/>
            <person name="Stielow J.B."/>
            <person name="Sun H."/>
            <person name="Kurtzman C.P."/>
            <person name="Blackwell M."/>
            <person name="Grigoriev I.V."/>
            <person name="Jeffries T.W."/>
        </authorList>
    </citation>
    <scope>NUCLEOTIDE SEQUENCE [LARGE SCALE GENOMIC DNA]</scope>
    <source>
        <strain evidence="2 3">NRRL YB-4993</strain>
    </source>
</reference>
<dbReference type="InterPro" id="IPR021848">
    <property type="entry name" value="HODM_asu-like"/>
</dbReference>
<proteinExistence type="predicted"/>
<gene>
    <name evidence="2" type="ORF">METBIDRAFT_9043</name>
</gene>
<keyword evidence="3" id="KW-1185">Reference proteome</keyword>
<protein>
    <submittedName>
        <fullName evidence="2">Uncharacterized protein</fullName>
    </submittedName>
</protein>